<feature type="domain" description="Cupin type-2" evidence="1">
    <location>
        <begin position="39"/>
        <end position="102"/>
    </location>
</feature>
<dbReference type="eggNOG" id="COG1917">
    <property type="taxonomic scope" value="Bacteria"/>
</dbReference>
<reference evidence="2 3" key="1">
    <citation type="submission" date="2006-06" db="EMBL/GenBank/DDBJ databases">
        <title>Complete sequence of Rubrobacter xylanophilus DSM 9941.</title>
        <authorList>
            <consortium name="US DOE Joint Genome Institute"/>
            <person name="Copeland A."/>
            <person name="Lucas S."/>
            <person name="Lapidus A."/>
            <person name="Barry K."/>
            <person name="Detter J.C."/>
            <person name="Glavina del Rio T."/>
            <person name="Hammon N."/>
            <person name="Israni S."/>
            <person name="Dalin E."/>
            <person name="Tice H."/>
            <person name="Pitluck S."/>
            <person name="Munk A.C."/>
            <person name="Brettin T."/>
            <person name="Bruce D."/>
            <person name="Han C."/>
            <person name="Tapia R."/>
            <person name="Gilna P."/>
            <person name="Schmutz J."/>
            <person name="Larimer F."/>
            <person name="Land M."/>
            <person name="Hauser L."/>
            <person name="Kyrpides N."/>
            <person name="Lykidis A."/>
            <person name="da Costa M.S."/>
            <person name="Rainey F.A."/>
            <person name="Empadinhas N."/>
            <person name="Jolivet E."/>
            <person name="Battista J.R."/>
            <person name="Richardson P."/>
        </authorList>
    </citation>
    <scope>NUCLEOTIDE SEQUENCE [LARGE SCALE GENOMIC DNA]</scope>
    <source>
        <strain evidence="3">DSM 9941 / NBRC 16129 / PRD-1</strain>
    </source>
</reference>
<dbReference type="CDD" id="cd02230">
    <property type="entry name" value="cupin_HP0902-like"/>
    <property type="match status" value="1"/>
</dbReference>
<dbReference type="STRING" id="266117.Rxyl_1200"/>
<keyword evidence="3" id="KW-1185">Reference proteome</keyword>
<dbReference type="PANTHER" id="PTHR37694">
    <property type="entry name" value="SLR8022 PROTEIN"/>
    <property type="match status" value="1"/>
</dbReference>
<proteinExistence type="predicted"/>
<evidence type="ECO:0000259" key="1">
    <source>
        <dbReference type="Pfam" id="PF07883"/>
    </source>
</evidence>
<dbReference type="Proteomes" id="UP000006637">
    <property type="component" value="Chromosome"/>
</dbReference>
<dbReference type="PANTHER" id="PTHR37694:SF1">
    <property type="entry name" value="SLR8022 PROTEIN"/>
    <property type="match status" value="1"/>
</dbReference>
<dbReference type="InterPro" id="IPR011051">
    <property type="entry name" value="RmlC_Cupin_sf"/>
</dbReference>
<name>Q1AWR2_RUBXD</name>
<dbReference type="SUPFAM" id="SSF51182">
    <property type="entry name" value="RmlC-like cupins"/>
    <property type="match status" value="1"/>
</dbReference>
<organism evidence="2 3">
    <name type="scientific">Rubrobacter xylanophilus (strain DSM 9941 / JCM 11954 / NBRC 16129 / PRD-1)</name>
    <dbReference type="NCBI Taxonomy" id="266117"/>
    <lineage>
        <taxon>Bacteria</taxon>
        <taxon>Bacillati</taxon>
        <taxon>Actinomycetota</taxon>
        <taxon>Rubrobacteria</taxon>
        <taxon>Rubrobacterales</taxon>
        <taxon>Rubrobacteraceae</taxon>
        <taxon>Rubrobacter</taxon>
    </lineage>
</organism>
<dbReference type="InterPro" id="IPR014710">
    <property type="entry name" value="RmlC-like_jellyroll"/>
</dbReference>
<accession>Q1AWR2</accession>
<dbReference type="HOGENOM" id="CLU_1936565_0_0_11"/>
<dbReference type="AlphaFoldDB" id="Q1AWR2"/>
<evidence type="ECO:0000313" key="2">
    <source>
        <dbReference type="EMBL" id="ABG04166.1"/>
    </source>
</evidence>
<dbReference type="KEGG" id="rxy:Rxyl_1200"/>
<dbReference type="EMBL" id="CP000386">
    <property type="protein sequence ID" value="ABG04166.1"/>
    <property type="molecule type" value="Genomic_DNA"/>
</dbReference>
<dbReference type="InterPro" id="IPR013096">
    <property type="entry name" value="Cupin_2"/>
</dbReference>
<sequence>MQRFDLSEEGRRLRSERTYEERRRNAITLRKGEGMNVVLMTMGAGDRLDEHAAPGPFGLTVLEGRVRFEAAGEASEVGEGVLITCDAGVRHSVEALEDALCLLTVAGARSGIGDS</sequence>
<dbReference type="Pfam" id="PF07883">
    <property type="entry name" value="Cupin_2"/>
    <property type="match status" value="1"/>
</dbReference>
<dbReference type="Gene3D" id="2.60.120.10">
    <property type="entry name" value="Jelly Rolls"/>
    <property type="match status" value="1"/>
</dbReference>
<evidence type="ECO:0000313" key="3">
    <source>
        <dbReference type="Proteomes" id="UP000006637"/>
    </source>
</evidence>
<protein>
    <submittedName>
        <fullName evidence="2">Cupin 2, conserved barrel</fullName>
    </submittedName>
</protein>
<gene>
    <name evidence="2" type="ordered locus">Rxyl_1200</name>
</gene>